<reference evidence="2" key="1">
    <citation type="submission" date="2016-11" db="EMBL/GenBank/DDBJ databases">
        <authorList>
            <person name="Varghese N."/>
            <person name="Submissions S."/>
        </authorList>
    </citation>
    <scope>NUCLEOTIDE SEQUENCE [LARGE SCALE GENOMIC DNA]</scope>
    <source>
        <strain evidence="2">DSM 100566</strain>
    </source>
</reference>
<dbReference type="EMBL" id="FQUV01000003">
    <property type="protein sequence ID" value="SHE87429.1"/>
    <property type="molecule type" value="Genomic_DNA"/>
</dbReference>
<gene>
    <name evidence="1" type="ORF">SAMN05444273_1039</name>
</gene>
<evidence type="ECO:0000313" key="1">
    <source>
        <dbReference type="EMBL" id="SHE87429.1"/>
    </source>
</evidence>
<dbReference type="RefSeq" id="WP_073141794.1">
    <property type="nucleotide sequence ID" value="NZ_FQUV01000003.1"/>
</dbReference>
<proteinExistence type="predicted"/>
<name>A0A1M4X1R4_9RHOB</name>
<keyword evidence="2" id="KW-1185">Reference proteome</keyword>
<sequence length="231" mass="25644">MSALSPTLQTLLCLGFKPEEPQYGMPCVSYDLPHLPLTCCDGVSRHFQEVVLVSGVFNNGRTLSGISHEIPPNLETEESAAAWLAYALKSTLKQISSEPEWVTLGRANQMLVPMVAEQVAYQQRPFCLIDADFARILRKRFDTLIVDVPDAVPLSVCFDGSLLRIAVAEDRLEVPASGSPWNGRIEVAEAARLEFPKRISDTGVDLDYWQDRMRLGNRVFPATWIEGADHG</sequence>
<dbReference type="OrthoDB" id="9793120at2"/>
<dbReference type="AlphaFoldDB" id="A0A1M4X1R4"/>
<protein>
    <submittedName>
        <fullName evidence="1">Uncharacterized protein</fullName>
    </submittedName>
</protein>
<dbReference type="STRING" id="1486859.SAMN05444273_1039"/>
<evidence type="ECO:0000313" key="2">
    <source>
        <dbReference type="Proteomes" id="UP000184144"/>
    </source>
</evidence>
<organism evidence="1 2">
    <name type="scientific">Litoreibacter ascidiaceicola</name>
    <dbReference type="NCBI Taxonomy" id="1486859"/>
    <lineage>
        <taxon>Bacteria</taxon>
        <taxon>Pseudomonadati</taxon>
        <taxon>Pseudomonadota</taxon>
        <taxon>Alphaproteobacteria</taxon>
        <taxon>Rhodobacterales</taxon>
        <taxon>Roseobacteraceae</taxon>
        <taxon>Litoreibacter</taxon>
    </lineage>
</organism>
<dbReference type="Proteomes" id="UP000184144">
    <property type="component" value="Unassembled WGS sequence"/>
</dbReference>
<accession>A0A1M4X1R4</accession>